<organism evidence="2 3">
    <name type="scientific">Roseiconus lacunae</name>
    <dbReference type="NCBI Taxonomy" id="2605694"/>
    <lineage>
        <taxon>Bacteria</taxon>
        <taxon>Pseudomonadati</taxon>
        <taxon>Planctomycetota</taxon>
        <taxon>Planctomycetia</taxon>
        <taxon>Pirellulales</taxon>
        <taxon>Pirellulaceae</taxon>
        <taxon>Roseiconus</taxon>
    </lineage>
</organism>
<dbReference type="Pfam" id="PF24828">
    <property type="entry name" value="DUF7713"/>
    <property type="match status" value="1"/>
</dbReference>
<gene>
    <name evidence="2" type="ORF">QTN89_28995</name>
</gene>
<dbReference type="EMBL" id="JASZZN010000101">
    <property type="protein sequence ID" value="MDM4019525.1"/>
    <property type="molecule type" value="Genomic_DNA"/>
</dbReference>
<dbReference type="InterPro" id="IPR056130">
    <property type="entry name" value="DUF7713"/>
</dbReference>
<keyword evidence="3" id="KW-1185">Reference proteome</keyword>
<feature type="non-terminal residue" evidence="2">
    <location>
        <position position="1"/>
    </location>
</feature>
<protein>
    <recommendedName>
        <fullName evidence="1">DUF7713 domain-containing protein</fullName>
    </recommendedName>
</protein>
<dbReference type="RefSeq" id="WP_289167649.1">
    <property type="nucleotide sequence ID" value="NZ_JASZZN010000101.1"/>
</dbReference>
<evidence type="ECO:0000313" key="2">
    <source>
        <dbReference type="EMBL" id="MDM4019525.1"/>
    </source>
</evidence>
<evidence type="ECO:0000313" key="3">
    <source>
        <dbReference type="Proteomes" id="UP001239462"/>
    </source>
</evidence>
<reference evidence="2 3" key="1">
    <citation type="submission" date="2023-06" db="EMBL/GenBank/DDBJ databases">
        <title>Roseiconus lacunae JC819 isolated from Gulf of Mannar region, Tamil Nadu.</title>
        <authorList>
            <person name="Pk S."/>
            <person name="Ch S."/>
            <person name="Ch V.R."/>
        </authorList>
    </citation>
    <scope>NUCLEOTIDE SEQUENCE [LARGE SCALE GENOMIC DNA]</scope>
    <source>
        <strain evidence="2 3">JC819</strain>
    </source>
</reference>
<evidence type="ECO:0000259" key="1">
    <source>
        <dbReference type="Pfam" id="PF24828"/>
    </source>
</evidence>
<proteinExistence type="predicted"/>
<name>A0ABT7PSP3_9BACT</name>
<feature type="domain" description="DUF7713" evidence="1">
    <location>
        <begin position="30"/>
        <end position="85"/>
    </location>
</feature>
<comment type="caution">
    <text evidence="2">The sequence shown here is derived from an EMBL/GenBank/DDBJ whole genome shotgun (WGS) entry which is preliminary data.</text>
</comment>
<dbReference type="Proteomes" id="UP001239462">
    <property type="component" value="Unassembled WGS sequence"/>
</dbReference>
<sequence length="108" mass="12319">CFNEVVQSQRQLASQFEHVAVEIPEGSPQIEYFEQTDQWCLRGDVLRCLIDDEDGQPVIVIDDQELTLEQFGKLLITHAGWGMRLPEPNARSLTKESHPELFLVVCPP</sequence>
<accession>A0ABT7PSP3</accession>